<dbReference type="Pfam" id="PF03729">
    <property type="entry name" value="DUF308"/>
    <property type="match status" value="1"/>
</dbReference>
<keyword evidence="1" id="KW-1133">Transmembrane helix</keyword>
<gene>
    <name evidence="2" type="ORF">FDP16_08665</name>
</gene>
<feature type="transmembrane region" description="Helical" evidence="1">
    <location>
        <begin position="136"/>
        <end position="157"/>
    </location>
</feature>
<accession>A0A7H8V427</accession>
<reference evidence="2 3" key="1">
    <citation type="submission" date="2019-06" db="EMBL/GenBank/DDBJ databases">
        <title>The organization of the Streptococcus sanguinis genomes.</title>
        <authorList>
            <person name="Wang H.Y."/>
            <person name="Chen Y.Y.M."/>
            <person name="Wu C.H."/>
        </authorList>
    </citation>
    <scope>NUCLEOTIDE SEQUENCE [LARGE SCALE GENOMIC DNA]</scope>
    <source>
        <strain evidence="2 3">CGMH058</strain>
    </source>
</reference>
<keyword evidence="1" id="KW-0812">Transmembrane</keyword>
<proteinExistence type="predicted"/>
<dbReference type="InterPro" id="IPR005325">
    <property type="entry name" value="DUF308_memb"/>
</dbReference>
<evidence type="ECO:0000256" key="1">
    <source>
        <dbReference type="SAM" id="Phobius"/>
    </source>
</evidence>
<name>A0A7H8V427_STRSA</name>
<sequence>MKIINIIVGIFYLAFGLFLWNYPLKTLATFSLVFGLMQLSGAIAVLIYSFWKKLNPIPWGNILVSLAIGLGFLFIPFFSLTVILWLFIFSFLAMSAIYLQVLLKNRNQKWYMVEVALAILGIIFSFVMLFNPTVGFATMAKILAFGVIINGLSYIFAPSEK</sequence>
<evidence type="ECO:0008006" key="4">
    <source>
        <dbReference type="Google" id="ProtNLM"/>
    </source>
</evidence>
<dbReference type="AlphaFoldDB" id="A0A7H8V427"/>
<organism evidence="2 3">
    <name type="scientific">Streptococcus sanguinis</name>
    <dbReference type="NCBI Taxonomy" id="1305"/>
    <lineage>
        <taxon>Bacteria</taxon>
        <taxon>Bacillati</taxon>
        <taxon>Bacillota</taxon>
        <taxon>Bacilli</taxon>
        <taxon>Lactobacillales</taxon>
        <taxon>Streptococcaceae</taxon>
        <taxon>Streptococcus</taxon>
    </lineage>
</organism>
<keyword evidence="1" id="KW-0472">Membrane</keyword>
<protein>
    <recommendedName>
        <fullName evidence="4">Acid-resistance membrane protein</fullName>
    </recommendedName>
</protein>
<feature type="transmembrane region" description="Helical" evidence="1">
    <location>
        <begin position="58"/>
        <end position="77"/>
    </location>
</feature>
<evidence type="ECO:0000313" key="2">
    <source>
        <dbReference type="EMBL" id="QLB51200.1"/>
    </source>
</evidence>
<feature type="transmembrane region" description="Helical" evidence="1">
    <location>
        <begin position="110"/>
        <end position="130"/>
    </location>
</feature>
<dbReference type="EMBL" id="CP040798">
    <property type="protein sequence ID" value="QLB51200.1"/>
    <property type="molecule type" value="Genomic_DNA"/>
</dbReference>
<feature type="transmembrane region" description="Helical" evidence="1">
    <location>
        <begin position="83"/>
        <end position="103"/>
    </location>
</feature>
<evidence type="ECO:0000313" key="3">
    <source>
        <dbReference type="Proteomes" id="UP000509535"/>
    </source>
</evidence>
<feature type="transmembrane region" description="Helical" evidence="1">
    <location>
        <begin position="7"/>
        <end position="24"/>
    </location>
</feature>
<dbReference type="Proteomes" id="UP000509535">
    <property type="component" value="Chromosome"/>
</dbReference>
<feature type="transmembrane region" description="Helical" evidence="1">
    <location>
        <begin position="30"/>
        <end position="51"/>
    </location>
</feature>